<dbReference type="EMBL" id="CP050692">
    <property type="protein sequence ID" value="QIT48619.1"/>
    <property type="molecule type" value="Genomic_DNA"/>
</dbReference>
<feature type="compositionally biased region" description="Low complexity" evidence="1">
    <location>
        <begin position="51"/>
        <end position="67"/>
    </location>
</feature>
<protein>
    <submittedName>
        <fullName evidence="2">Uncharacterized protein</fullName>
    </submittedName>
</protein>
<evidence type="ECO:0000313" key="3">
    <source>
        <dbReference type="Proteomes" id="UP000502504"/>
    </source>
</evidence>
<evidence type="ECO:0000256" key="1">
    <source>
        <dbReference type="SAM" id="MobiDB-lite"/>
    </source>
</evidence>
<evidence type="ECO:0000313" key="2">
    <source>
        <dbReference type="EMBL" id="QIT48619.1"/>
    </source>
</evidence>
<name>A0AAE7CPQ8_STRAT</name>
<feature type="region of interest" description="Disordered" evidence="1">
    <location>
        <begin position="18"/>
        <end position="85"/>
    </location>
</feature>
<feature type="region of interest" description="Disordered" evidence="1">
    <location>
        <begin position="132"/>
        <end position="164"/>
    </location>
</feature>
<gene>
    <name evidence="2" type="ORF">HCX60_38170</name>
</gene>
<proteinExistence type="predicted"/>
<sequence>MAAVTVVAVAAVGTYLMAAHDGDGKPGGTRAGAGTTASASAPGHRSAARTASPEAVSASPAADAPEAGQEAGTPAGKASSPDCLPVTFKLPTGPATCESKEDICAVRSPYYVKDIDSLCGGPPALQRVNIISEPSTGGLPARRRPRRRWAEGPVRYKGRSGRSA</sequence>
<feature type="compositionally biased region" description="Low complexity" evidence="1">
    <location>
        <begin position="32"/>
        <end position="43"/>
    </location>
</feature>
<accession>A0AAE7CPQ8</accession>
<dbReference type="Proteomes" id="UP000502504">
    <property type="component" value="Chromosome"/>
</dbReference>
<organism evidence="2 3">
    <name type="scientific">Streptomyces antibioticus</name>
    <dbReference type="NCBI Taxonomy" id="1890"/>
    <lineage>
        <taxon>Bacteria</taxon>
        <taxon>Bacillati</taxon>
        <taxon>Actinomycetota</taxon>
        <taxon>Actinomycetes</taxon>
        <taxon>Kitasatosporales</taxon>
        <taxon>Streptomycetaceae</taxon>
        <taxon>Streptomyces</taxon>
    </lineage>
</organism>
<dbReference type="AlphaFoldDB" id="A0AAE7CPQ8"/>
<dbReference type="RefSeq" id="WP_143648551.1">
    <property type="nucleotide sequence ID" value="NZ_CM007717.1"/>
</dbReference>
<reference evidence="2 3" key="1">
    <citation type="submission" date="2020-03" db="EMBL/GenBank/DDBJ databases">
        <title>Is there a link between lipid content and antibiotic production in Streptomyces?</title>
        <authorList>
            <person name="David M."/>
            <person name="Lejeune C."/>
            <person name="Abreu S."/>
            <person name="Thibessard A."/>
            <person name="Leblond P."/>
            <person name="Chaminade P."/>
            <person name="Virolle M.-J."/>
        </authorList>
    </citation>
    <scope>NUCLEOTIDE SEQUENCE [LARGE SCALE GENOMIC DNA]</scope>
    <source>
        <strain evidence="2 3">DSM 41481</strain>
    </source>
</reference>